<dbReference type="InterPro" id="IPR027417">
    <property type="entry name" value="P-loop_NTPase"/>
</dbReference>
<dbReference type="PROSITE" id="PS50105">
    <property type="entry name" value="SAM_DOMAIN"/>
    <property type="match status" value="1"/>
</dbReference>
<dbReference type="EMBL" id="JBBLZC010000011">
    <property type="protein sequence ID" value="MEK0084011.1"/>
    <property type="molecule type" value="Genomic_DNA"/>
</dbReference>
<evidence type="ECO:0000256" key="2">
    <source>
        <dbReference type="ARBA" id="ARBA00022840"/>
    </source>
</evidence>
<name>A0ABU8XSI1_9PROT</name>
<dbReference type="CDD" id="cd09487">
    <property type="entry name" value="SAM_superfamily"/>
    <property type="match status" value="1"/>
</dbReference>
<keyword evidence="6" id="KW-1185">Reference proteome</keyword>
<feature type="domain" description="SAM" evidence="3">
    <location>
        <begin position="6"/>
        <end position="69"/>
    </location>
</feature>
<dbReference type="SUPFAM" id="SSF52540">
    <property type="entry name" value="P-loop containing nucleoside triphosphate hydrolases"/>
    <property type="match status" value="1"/>
</dbReference>
<dbReference type="Gene3D" id="3.30.70.1230">
    <property type="entry name" value="Nucleotide cyclase"/>
    <property type="match status" value="1"/>
</dbReference>
<dbReference type="SUPFAM" id="SSF47769">
    <property type="entry name" value="SAM/Pointed domain"/>
    <property type="match status" value="1"/>
</dbReference>
<organism evidence="5 6">
    <name type="scientific">Benzoatithermus flavus</name>
    <dbReference type="NCBI Taxonomy" id="3108223"/>
    <lineage>
        <taxon>Bacteria</taxon>
        <taxon>Pseudomonadati</taxon>
        <taxon>Pseudomonadota</taxon>
        <taxon>Alphaproteobacteria</taxon>
        <taxon>Geminicoccales</taxon>
        <taxon>Geminicoccaceae</taxon>
        <taxon>Benzoatithermus</taxon>
    </lineage>
</organism>
<comment type="caution">
    <text evidence="5">The sequence shown here is derived from an EMBL/GenBank/DDBJ whole genome shotgun (WGS) entry which is preliminary data.</text>
</comment>
<dbReference type="Pfam" id="PF00211">
    <property type="entry name" value="Guanylate_cyc"/>
    <property type="match status" value="1"/>
</dbReference>
<gene>
    <name evidence="5" type="ORF">U1T56_12680</name>
</gene>
<dbReference type="SUPFAM" id="SSF55073">
    <property type="entry name" value="Nucleotide cyclase"/>
    <property type="match status" value="1"/>
</dbReference>
<dbReference type="Gene3D" id="3.40.50.300">
    <property type="entry name" value="P-loop containing nucleotide triphosphate hydrolases"/>
    <property type="match status" value="1"/>
</dbReference>
<dbReference type="InterPro" id="IPR001660">
    <property type="entry name" value="SAM"/>
</dbReference>
<evidence type="ECO:0000259" key="4">
    <source>
        <dbReference type="PROSITE" id="PS50125"/>
    </source>
</evidence>
<feature type="domain" description="Guanylate cyclase" evidence="4">
    <location>
        <begin position="96"/>
        <end position="225"/>
    </location>
</feature>
<dbReference type="InterPro" id="IPR001054">
    <property type="entry name" value="A/G_cyclase"/>
</dbReference>
<reference evidence="5 6" key="1">
    <citation type="submission" date="2024-01" db="EMBL/GenBank/DDBJ databases">
        <title>Multi-omics insights into the function and evolution of sodium benzoate biodegradation pathways in Benzoatithermus flavus gen. nov., sp. nov. from hot spring.</title>
        <authorList>
            <person name="Hu C.-J."/>
            <person name="Li W.-J."/>
        </authorList>
    </citation>
    <scope>NUCLEOTIDE SEQUENCE [LARGE SCALE GENOMIC DNA]</scope>
    <source>
        <strain evidence="5 6">SYSU G07066</strain>
    </source>
</reference>
<dbReference type="Gene3D" id="1.25.40.10">
    <property type="entry name" value="Tetratricopeptide repeat domain"/>
    <property type="match status" value="1"/>
</dbReference>
<evidence type="ECO:0000313" key="6">
    <source>
        <dbReference type="Proteomes" id="UP001375743"/>
    </source>
</evidence>
<dbReference type="InterPro" id="IPR011990">
    <property type="entry name" value="TPR-like_helical_dom_sf"/>
</dbReference>
<accession>A0ABU8XSI1</accession>
<dbReference type="Pfam" id="PF00536">
    <property type="entry name" value="SAM_1"/>
    <property type="match status" value="1"/>
</dbReference>
<dbReference type="CDD" id="cd07302">
    <property type="entry name" value="CHD"/>
    <property type="match status" value="1"/>
</dbReference>
<evidence type="ECO:0000256" key="1">
    <source>
        <dbReference type="ARBA" id="ARBA00022741"/>
    </source>
</evidence>
<dbReference type="InterPro" id="IPR029787">
    <property type="entry name" value="Nucleotide_cyclase"/>
</dbReference>
<dbReference type="RefSeq" id="WP_418159860.1">
    <property type="nucleotide sequence ID" value="NZ_JBBLZC010000011.1"/>
</dbReference>
<dbReference type="Proteomes" id="UP001375743">
    <property type="component" value="Unassembled WGS sequence"/>
</dbReference>
<evidence type="ECO:0000259" key="3">
    <source>
        <dbReference type="PROSITE" id="PS50105"/>
    </source>
</evidence>
<dbReference type="SMART" id="SM00044">
    <property type="entry name" value="CYCc"/>
    <property type="match status" value="1"/>
</dbReference>
<dbReference type="PANTHER" id="PTHR16305">
    <property type="entry name" value="TESTICULAR SOLUBLE ADENYLYL CYCLASE"/>
    <property type="match status" value="1"/>
</dbReference>
<dbReference type="PROSITE" id="PS50125">
    <property type="entry name" value="GUANYLATE_CYCLASE_2"/>
    <property type="match status" value="1"/>
</dbReference>
<dbReference type="InterPro" id="IPR041664">
    <property type="entry name" value="AAA_16"/>
</dbReference>
<dbReference type="PANTHER" id="PTHR16305:SF28">
    <property type="entry name" value="GUANYLATE CYCLASE DOMAIN-CONTAINING PROTEIN"/>
    <property type="match status" value="1"/>
</dbReference>
<evidence type="ECO:0000313" key="5">
    <source>
        <dbReference type="EMBL" id="MEK0084011.1"/>
    </source>
</evidence>
<keyword evidence="1" id="KW-0547">Nucleotide-binding</keyword>
<dbReference type="InterPro" id="IPR013761">
    <property type="entry name" value="SAM/pointed_sf"/>
</dbReference>
<keyword evidence="2" id="KW-0067">ATP-binding</keyword>
<proteinExistence type="predicted"/>
<dbReference type="Pfam" id="PF13191">
    <property type="entry name" value="AAA_16"/>
    <property type="match status" value="1"/>
</dbReference>
<dbReference type="SUPFAM" id="SSF48452">
    <property type="entry name" value="TPR-like"/>
    <property type="match status" value="1"/>
</dbReference>
<dbReference type="SMART" id="SM00454">
    <property type="entry name" value="SAM"/>
    <property type="match status" value="1"/>
</dbReference>
<sequence>MPYLWETAVDVGAWLRGLGLSRYQQAFRDHDIDAGLLPTLTADDLRELGVASLGHRKRILAAIATLAEPVDPQPSPAPPMAPDLPTGSQAERRQLTVVFADLAGSTALSSHLDPEEMREILRAYQNTVAGEIARFEGHIAKFMGDGVLAYFGWPKAHEDEAERAVRAGLAIVEAVGRLATPAGEPLAVRVGIATGLVVVGDLVGEGAAQEEAVVGETPNLAARLQGVATPGAVVIADGTRQLLGEVFELRGLGPTRLKGFVRPVRGFRVLGERPTGSRFEARRSGRLLPMIGRDQELAFLLERWRRAAAGEGQAVLLVGEAGIGKSRLVRAMLDAVAGGEHTALRYQCSPYHTGTALHPVIEQLTRAADLAREDPPAARLAKLEVLLAHGTTALAATVPLIAALLGLPTGKHHPLPDLTPQQQKERTLRALVEQLVGLAAKGPVVVVLEDAHWSDPTTQELFDLALERVAHLPVLVVITCRPEFVPPWASRAHIAALTLGRLERGAAAALVEQIAGDRVLPAAVHEQILTKTEGVPLFVEELTKTVLESGLFGDAGGRNEGSTGPLPLLAIPATLQDSLLARLDRLAPVKAVAQIAAVIGREFAYSLLAQVASLPEADLVQALDRLTRAELVLAHGTPPEATYSFKHALVQDTAYQSLLKSCRQQLHARIAQVLEERFSDVAETQPELLARHYRAAGQTEKAIAYWYKAGRRAMMQSAMLEAAAQLTQALELLEGLSPGSDRDRQEVDLQVTLGEALIATEGWAAPQVGRAYGRARELCAEEARLPQLLAALAGLCTHHLHCSGTKVALEFAEELLHLAERRQQRWARAAGHRFLALSMIFNGELLPEALWHFERALALYRPADLTSAVYPARVDSRVLCPAFTALILQWQGYPERALARSREALATAYELGHAYTTSQALFLNCWFHRIRGDVAIVRERAAALVELATEHGFPTWLASGMVFRGWALAARGEIAAGIAEMRQGLARYRAVGSLLVQPHSLGLLAGVITRAGNSTEALVLLAEALAIVDRMEERWFEAELHRLMGEALLQIAIPNAAAAEACFRKAIAVAQAQGTRWWELRAATSLARLWATQGERRKGHDLLAPIYGWFTEGFDMPDLQEARALLDEVALAPQVAGAVVCRRSGE</sequence>
<protein>
    <submittedName>
        <fullName evidence="5">AAA family ATPase</fullName>
    </submittedName>
</protein>
<dbReference type="Gene3D" id="1.10.150.50">
    <property type="entry name" value="Transcription Factor, Ets-1"/>
    <property type="match status" value="1"/>
</dbReference>